<dbReference type="Gene3D" id="2.10.110.10">
    <property type="entry name" value="Cysteine Rich Protein"/>
    <property type="match status" value="4"/>
</dbReference>
<feature type="region of interest" description="Disordered" evidence="11">
    <location>
        <begin position="857"/>
        <end position="886"/>
    </location>
</feature>
<comment type="subcellular location">
    <subcellularLocation>
        <location evidence="1">Cell junction</location>
    </subcellularLocation>
    <subcellularLocation>
        <location evidence="2">Cytoplasm</location>
    </subcellularLocation>
</comment>
<keyword evidence="6 9" id="KW-0862">Zinc</keyword>
<feature type="compositionally biased region" description="Basic and acidic residues" evidence="11">
    <location>
        <begin position="609"/>
        <end position="626"/>
    </location>
</feature>
<name>A0A914CCS6_9BILA</name>
<dbReference type="GO" id="GO:0001725">
    <property type="term" value="C:stress fiber"/>
    <property type="evidence" value="ECO:0007669"/>
    <property type="project" value="TreeGrafter"/>
</dbReference>
<dbReference type="PROSITE" id="PS50106">
    <property type="entry name" value="PDZ"/>
    <property type="match status" value="1"/>
</dbReference>
<keyword evidence="8 9" id="KW-0440">LIM domain</keyword>
<feature type="region of interest" description="Disordered" evidence="11">
    <location>
        <begin position="921"/>
        <end position="967"/>
    </location>
</feature>
<evidence type="ECO:0000256" key="10">
    <source>
        <dbReference type="SAM" id="Coils"/>
    </source>
</evidence>
<evidence type="ECO:0000256" key="5">
    <source>
        <dbReference type="ARBA" id="ARBA00022737"/>
    </source>
</evidence>
<keyword evidence="3" id="KW-0963">Cytoplasm</keyword>
<dbReference type="GO" id="GO:0007507">
    <property type="term" value="P:heart development"/>
    <property type="evidence" value="ECO:0007669"/>
    <property type="project" value="TreeGrafter"/>
</dbReference>
<feature type="domain" description="LIM zinc-binding" evidence="12">
    <location>
        <begin position="1106"/>
        <end position="1160"/>
    </location>
</feature>
<feature type="domain" description="LIM zinc-binding" evidence="12">
    <location>
        <begin position="247"/>
        <end position="306"/>
    </location>
</feature>
<evidence type="ECO:0000256" key="11">
    <source>
        <dbReference type="SAM" id="MobiDB-lite"/>
    </source>
</evidence>
<dbReference type="PANTHER" id="PTHR24214:SF38">
    <property type="entry name" value="PDZ AND LIM DOMAIN PROTEIN ZASP-RELATED"/>
    <property type="match status" value="1"/>
</dbReference>
<evidence type="ECO:0000256" key="2">
    <source>
        <dbReference type="ARBA" id="ARBA00004496"/>
    </source>
</evidence>
<keyword evidence="7" id="KW-0965">Cell junction</keyword>
<dbReference type="SMART" id="SM00228">
    <property type="entry name" value="PDZ"/>
    <property type="match status" value="1"/>
</dbReference>
<dbReference type="Pfam" id="PF00412">
    <property type="entry name" value="LIM"/>
    <property type="match status" value="4"/>
</dbReference>
<evidence type="ECO:0000256" key="3">
    <source>
        <dbReference type="ARBA" id="ARBA00022490"/>
    </source>
</evidence>
<dbReference type="PANTHER" id="PTHR24214">
    <property type="entry name" value="PDZ AND LIM DOMAIN PROTEIN ZASP"/>
    <property type="match status" value="1"/>
</dbReference>
<keyword evidence="5" id="KW-0677">Repeat</keyword>
<dbReference type="Proteomes" id="UP000887540">
    <property type="component" value="Unplaced"/>
</dbReference>
<evidence type="ECO:0000259" key="13">
    <source>
        <dbReference type="PROSITE" id="PS50106"/>
    </source>
</evidence>
<protein>
    <submittedName>
        <fullName evidence="15">PDZ and LIM domain protein Zasp</fullName>
    </submittedName>
</protein>
<evidence type="ECO:0000256" key="4">
    <source>
        <dbReference type="ARBA" id="ARBA00022723"/>
    </source>
</evidence>
<evidence type="ECO:0000313" key="15">
    <source>
        <dbReference type="WBParaSite" id="ACRNAN_Path_846.g3257.t1"/>
    </source>
</evidence>
<keyword evidence="4 9" id="KW-0479">Metal-binding</keyword>
<reference evidence="15" key="1">
    <citation type="submission" date="2022-11" db="UniProtKB">
        <authorList>
            <consortium name="WormBaseParasite"/>
        </authorList>
    </citation>
    <scope>IDENTIFICATION</scope>
</reference>
<dbReference type="FunFam" id="2.10.110.10:FF:000008">
    <property type="entry name" value="Paxillin isoform 1"/>
    <property type="match status" value="1"/>
</dbReference>
<dbReference type="CDD" id="cd08368">
    <property type="entry name" value="LIM"/>
    <property type="match status" value="1"/>
</dbReference>
<dbReference type="PROSITE" id="PS50023">
    <property type="entry name" value="LIM_DOMAIN_2"/>
    <property type="match status" value="3"/>
</dbReference>
<feature type="compositionally biased region" description="Polar residues" evidence="11">
    <location>
        <begin position="574"/>
        <end position="601"/>
    </location>
</feature>
<evidence type="ECO:0000256" key="8">
    <source>
        <dbReference type="ARBA" id="ARBA00023038"/>
    </source>
</evidence>
<dbReference type="SMART" id="SM00132">
    <property type="entry name" value="LIM"/>
    <property type="match status" value="4"/>
</dbReference>
<feature type="coiled-coil region" evidence="10">
    <location>
        <begin position="789"/>
        <end position="816"/>
    </location>
</feature>
<organism evidence="14 15">
    <name type="scientific">Acrobeloides nanus</name>
    <dbReference type="NCBI Taxonomy" id="290746"/>
    <lineage>
        <taxon>Eukaryota</taxon>
        <taxon>Metazoa</taxon>
        <taxon>Ecdysozoa</taxon>
        <taxon>Nematoda</taxon>
        <taxon>Chromadorea</taxon>
        <taxon>Rhabditida</taxon>
        <taxon>Tylenchina</taxon>
        <taxon>Cephalobomorpha</taxon>
        <taxon>Cephaloboidea</taxon>
        <taxon>Cephalobidae</taxon>
        <taxon>Acrobeloides</taxon>
    </lineage>
</organism>
<sequence length="1160" mass="130112">MVTVRMCRGDLSTSWGFCLEHPGVINQIVGGSLADRAGLQNGDILDEIQGERSPSLSSALRLLDIAKYEIELVVLRDPSASRIWRPQITAEDVVISKFQHSVHNVPPSEKRAPSTAPIVKVSLEHQAPPSVQVPGFNATPKAFSPAMETNGRSHASTNLRSPVEKSYPVATTPEANMPFQTKAEKYLMETGGLFGTDPKVLKAREHGGFINSEALKLIREEEQIRGPLPKSPDAITSREPNVGQGLPHCFICDRSILGLMCKVFDVALHPDCFQCSTCGTSLRNQGHHFLNEKFYCDVHGRQRKAQLGAIQNIGKSFEKVSLADKPPTTTNLDPDLAVRTPPTAAHPMRVQEPPKATYQPNVMTTQPFLASKSSTMQSSYHETKSTTPTQLTPFGLNGTSAHHDHGHTTNGFSSDSSLTVNTKESTHTSPLQHTSTTSSESPVHPPLTPEIRKATTFNRSPSGRLPKWPPTTIESKRAEAIRYWKITPEPTEIRQKRTLQELIHEENHQHLQARDMSPPRKNFASSGPLKATSKRVIPTPHRLLKPMRNPYIVVEEARPQTIPERGEKAGRLSVTFSEPETKASNSRTGTPNSTRNETSEGSKIGSRRRSVEIKTPETSDGEEWRSEILEEKDILTEVSSLRKSDDETNLDDDLRLPPFDKKTSEFLEKQGRLIYDESSDELFEIDNKSSSSAKESLSESRRLDEKEFWMKEEVAQAHHERNLASRREREHLQELEEYATRLEHEGKRSKSPYRASEIDNSSPQPYNLGRQKIMKQPSQSSEHDLEAERQAAIQVIEQHQRSLQEQQEKLSSLLDNAIRCLRNLDSSYHQNILNNNMGTRQEDALEAHIANLLRDVRGTSINPTTPSPTKDTTAIRSSPLRNESRISALEDDEIQKIVVDTYDSPPTRIVRALHQLESGHVHESTCPCPSPEHKKSTIYEQQKNEQRLISPSEPPREKPSSNQQQSLMDGVRQRGTLMNQTTRVPTCEQCKQPIRGPFVLAAGLTWCPEHFKCANSSCGRRLLDTGFVEENGQKYCEKCFETLIAPICNKCGTPITADCLTALQKQWHPECFVCAHCHRPFGNAAFYLENGQPYCEQDWNSLFTTKCIACKFPIEAGDRWVEAMSHAFHSNCFNCAICQSNLEGQSFYAKNGMPFCRIHA</sequence>
<feature type="region of interest" description="Disordered" evidence="11">
    <location>
        <begin position="372"/>
        <end position="449"/>
    </location>
</feature>
<feature type="region of interest" description="Disordered" evidence="11">
    <location>
        <begin position="639"/>
        <end position="659"/>
    </location>
</feature>
<feature type="domain" description="LIM zinc-binding" evidence="12">
    <location>
        <begin position="1046"/>
        <end position="1105"/>
    </location>
</feature>
<dbReference type="Gene3D" id="2.30.42.10">
    <property type="match status" value="1"/>
</dbReference>
<proteinExistence type="predicted"/>
<dbReference type="SUPFAM" id="SSF57716">
    <property type="entry name" value="Glucocorticoid receptor-like (DNA-binding domain)"/>
    <property type="match status" value="4"/>
</dbReference>
<dbReference type="GO" id="GO:0061061">
    <property type="term" value="P:muscle structure development"/>
    <property type="evidence" value="ECO:0007669"/>
    <property type="project" value="TreeGrafter"/>
</dbReference>
<dbReference type="FunFam" id="2.10.110.10:FF:000069">
    <property type="entry name" value="Uncharacterized protein, isoform Z"/>
    <property type="match status" value="1"/>
</dbReference>
<dbReference type="CDD" id="cd09360">
    <property type="entry name" value="LIM_ALP_like"/>
    <property type="match status" value="1"/>
</dbReference>
<accession>A0A914CCS6</accession>
<evidence type="ECO:0000313" key="14">
    <source>
        <dbReference type="Proteomes" id="UP000887540"/>
    </source>
</evidence>
<feature type="compositionally biased region" description="Polar residues" evidence="11">
    <location>
        <begin position="408"/>
        <end position="441"/>
    </location>
</feature>
<dbReference type="GO" id="GO:0046872">
    <property type="term" value="F:metal ion binding"/>
    <property type="evidence" value="ECO:0007669"/>
    <property type="project" value="UniProtKB-KW"/>
</dbReference>
<dbReference type="GO" id="GO:0003779">
    <property type="term" value="F:actin binding"/>
    <property type="evidence" value="ECO:0007669"/>
    <property type="project" value="TreeGrafter"/>
</dbReference>
<feature type="region of interest" description="Disordered" evidence="11">
    <location>
        <begin position="740"/>
        <end position="787"/>
    </location>
</feature>
<dbReference type="InterPro" id="IPR001478">
    <property type="entry name" value="PDZ"/>
</dbReference>
<evidence type="ECO:0000256" key="9">
    <source>
        <dbReference type="PROSITE-ProRule" id="PRU00125"/>
    </source>
</evidence>
<dbReference type="InterPro" id="IPR036034">
    <property type="entry name" value="PDZ_sf"/>
</dbReference>
<dbReference type="AlphaFoldDB" id="A0A914CCS6"/>
<feature type="region of interest" description="Disordered" evidence="11">
    <location>
        <begin position="509"/>
        <end position="535"/>
    </location>
</feature>
<dbReference type="GO" id="GO:0005912">
    <property type="term" value="C:adherens junction"/>
    <property type="evidence" value="ECO:0007669"/>
    <property type="project" value="TreeGrafter"/>
</dbReference>
<feature type="region of interest" description="Disordered" evidence="11">
    <location>
        <begin position="558"/>
        <end position="626"/>
    </location>
</feature>
<keyword evidence="14" id="KW-1185">Reference proteome</keyword>
<dbReference type="CDD" id="cd09455">
    <property type="entry name" value="LIM1_Enigma_like_1"/>
    <property type="match status" value="1"/>
</dbReference>
<dbReference type="CDD" id="cd09461">
    <property type="entry name" value="LIM3_Enigma_like_1"/>
    <property type="match status" value="1"/>
</dbReference>
<evidence type="ECO:0000256" key="1">
    <source>
        <dbReference type="ARBA" id="ARBA00004282"/>
    </source>
</evidence>
<dbReference type="FunFam" id="2.10.110.10:FF:000060">
    <property type="entry name" value="Uncharacterized protein, isoform Z"/>
    <property type="match status" value="1"/>
</dbReference>
<dbReference type="GO" id="GO:0030018">
    <property type="term" value="C:Z disc"/>
    <property type="evidence" value="ECO:0007669"/>
    <property type="project" value="TreeGrafter"/>
</dbReference>
<feature type="domain" description="PDZ" evidence="13">
    <location>
        <begin position="3"/>
        <end position="78"/>
    </location>
</feature>
<keyword evidence="10" id="KW-0175">Coiled coil</keyword>
<feature type="compositionally biased region" description="Basic and acidic residues" evidence="11">
    <location>
        <begin position="931"/>
        <end position="946"/>
    </location>
</feature>
<dbReference type="InterPro" id="IPR001781">
    <property type="entry name" value="Znf_LIM"/>
</dbReference>
<dbReference type="GO" id="GO:0030036">
    <property type="term" value="P:actin cytoskeleton organization"/>
    <property type="evidence" value="ECO:0007669"/>
    <property type="project" value="TreeGrafter"/>
</dbReference>
<dbReference type="GO" id="GO:0051371">
    <property type="term" value="F:muscle alpha-actinin binding"/>
    <property type="evidence" value="ECO:0007669"/>
    <property type="project" value="TreeGrafter"/>
</dbReference>
<dbReference type="WBParaSite" id="ACRNAN_Path_846.g3257.t1">
    <property type="protein sequence ID" value="ACRNAN_Path_846.g3257.t1"/>
    <property type="gene ID" value="ACRNAN_Path_846.g3257"/>
</dbReference>
<evidence type="ECO:0000256" key="6">
    <source>
        <dbReference type="ARBA" id="ARBA00022833"/>
    </source>
</evidence>
<evidence type="ECO:0000256" key="7">
    <source>
        <dbReference type="ARBA" id="ARBA00022949"/>
    </source>
</evidence>
<feature type="compositionally biased region" description="Polar residues" evidence="11">
    <location>
        <begin position="372"/>
        <end position="400"/>
    </location>
</feature>
<feature type="compositionally biased region" description="Polar residues" evidence="11">
    <location>
        <begin position="859"/>
        <end position="881"/>
    </location>
</feature>
<dbReference type="InterPro" id="IPR050604">
    <property type="entry name" value="PDZ-LIM_domain"/>
</dbReference>
<dbReference type="PROSITE" id="PS00478">
    <property type="entry name" value="LIM_DOMAIN_1"/>
    <property type="match status" value="2"/>
</dbReference>
<dbReference type="GO" id="GO:0031941">
    <property type="term" value="C:filamentous actin"/>
    <property type="evidence" value="ECO:0007669"/>
    <property type="project" value="TreeGrafter"/>
</dbReference>
<dbReference type="SUPFAM" id="SSF50156">
    <property type="entry name" value="PDZ domain-like"/>
    <property type="match status" value="1"/>
</dbReference>
<evidence type="ECO:0000259" key="12">
    <source>
        <dbReference type="PROSITE" id="PS50023"/>
    </source>
</evidence>